<sequence>MIIEGATSVKAALEAKKRVVNALYVDDKKKDRNLNYILFKAHEAHVPVYRLKREEINTLAFGKTHGGLLADVEERIMDHLEISRSSFLLVLEGVVDPFNFGYMVRTAYSAGVDGILIPEYHWHDLESVILKSSAGAFDHCSIIPSKDLAQDLRLLKEKGFTIYAGYRDNAIVYDEADYTNPTVFCVGGELRGLSKQVLEQVDQAVYIPYANGFKNALNAASACSVFCFEVLRQRRHR</sequence>
<evidence type="ECO:0000313" key="5">
    <source>
        <dbReference type="EMBL" id="EFC05759.1"/>
    </source>
</evidence>
<dbReference type="GO" id="GO:0008173">
    <property type="term" value="F:RNA methyltransferase activity"/>
    <property type="evidence" value="ECO:0007669"/>
    <property type="project" value="InterPro"/>
</dbReference>
<evidence type="ECO:0000256" key="3">
    <source>
        <dbReference type="ARBA" id="ARBA00022679"/>
    </source>
</evidence>
<comment type="similarity">
    <text evidence="1">Belongs to the class IV-like SAM-binding methyltransferase superfamily. RNA methyltransferase TrmH family.</text>
</comment>
<dbReference type="PANTHER" id="PTHR46429">
    <property type="entry name" value="23S RRNA (GUANOSINE-2'-O-)-METHYLTRANSFERASE RLMB"/>
    <property type="match status" value="1"/>
</dbReference>
<evidence type="ECO:0000313" key="6">
    <source>
        <dbReference type="Proteomes" id="UP000005017"/>
    </source>
</evidence>
<reference evidence="6" key="1">
    <citation type="submission" date="2009-12" db="EMBL/GenBank/DDBJ databases">
        <title>Sequence of Clostridiales genomosp. BVAB3 str. UPII9-5.</title>
        <authorList>
            <person name="Madupu R."/>
            <person name="Durkin A.S."/>
            <person name="Torralba M."/>
            <person name="Methe B."/>
            <person name="Sutton G.G."/>
            <person name="Strausberg R.L."/>
            <person name="Nelson K.E."/>
        </authorList>
    </citation>
    <scope>NUCLEOTIDE SEQUENCE [LARGE SCALE GENOMIC DNA]</scope>
    <source>
        <strain evidence="6">W1219</strain>
    </source>
</reference>
<dbReference type="AlphaFoldDB" id="D2MNZ0"/>
<dbReference type="PANTHER" id="PTHR46429:SF1">
    <property type="entry name" value="23S RRNA (GUANOSINE-2'-O-)-METHYLTRANSFERASE RLMB"/>
    <property type="match status" value="1"/>
</dbReference>
<dbReference type="Gene3D" id="3.40.1280.10">
    <property type="match status" value="1"/>
</dbReference>
<accession>D2MNZ0</accession>
<keyword evidence="3 5" id="KW-0808">Transferase</keyword>
<dbReference type="InterPro" id="IPR001537">
    <property type="entry name" value="SpoU_MeTrfase"/>
</dbReference>
<keyword evidence="6" id="KW-1185">Reference proteome</keyword>
<protein>
    <submittedName>
        <fullName evidence="5">RNA methyltransferase, TrmH family</fullName>
    </submittedName>
</protein>
<dbReference type="InterPro" id="IPR004441">
    <property type="entry name" value="rRNA_MeTrfase_TrmH"/>
</dbReference>
<proteinExistence type="inferred from homology"/>
<dbReference type="Pfam" id="PF08032">
    <property type="entry name" value="SpoU_sub_bind"/>
    <property type="match status" value="1"/>
</dbReference>
<dbReference type="GO" id="GO:0006396">
    <property type="term" value="P:RNA processing"/>
    <property type="evidence" value="ECO:0007669"/>
    <property type="project" value="InterPro"/>
</dbReference>
<dbReference type="eggNOG" id="COG0566">
    <property type="taxonomic scope" value="Bacteria"/>
</dbReference>
<evidence type="ECO:0000259" key="4">
    <source>
        <dbReference type="SMART" id="SM00967"/>
    </source>
</evidence>
<dbReference type="SUPFAM" id="SSF75217">
    <property type="entry name" value="alpha/beta knot"/>
    <property type="match status" value="1"/>
</dbReference>
<dbReference type="GO" id="GO:0003723">
    <property type="term" value="F:RNA binding"/>
    <property type="evidence" value="ECO:0007669"/>
    <property type="project" value="InterPro"/>
</dbReference>
<dbReference type="Pfam" id="PF00588">
    <property type="entry name" value="SpoU_methylase"/>
    <property type="match status" value="1"/>
</dbReference>
<dbReference type="GO" id="GO:0032259">
    <property type="term" value="P:methylation"/>
    <property type="evidence" value="ECO:0007669"/>
    <property type="project" value="UniProtKB-KW"/>
</dbReference>
<dbReference type="InterPro" id="IPR029028">
    <property type="entry name" value="Alpha/beta_knot_MTases"/>
</dbReference>
<dbReference type="STRING" id="679192.HMPREF9013_0683"/>
<dbReference type="RefSeq" id="WP_006627091.1">
    <property type="nucleotide sequence ID" value="NZ_ADFR01000007.1"/>
</dbReference>
<dbReference type="EMBL" id="ADFR01000007">
    <property type="protein sequence ID" value="EFC05759.1"/>
    <property type="molecule type" value="Genomic_DNA"/>
</dbReference>
<feature type="domain" description="RNA 2-O ribose methyltransferase substrate binding" evidence="4">
    <location>
        <begin position="2"/>
        <end position="78"/>
    </location>
</feature>
<keyword evidence="2 5" id="KW-0489">Methyltransferase</keyword>
<dbReference type="SUPFAM" id="SSF55315">
    <property type="entry name" value="L30e-like"/>
    <property type="match status" value="1"/>
</dbReference>
<dbReference type="GO" id="GO:0005829">
    <property type="term" value="C:cytosol"/>
    <property type="evidence" value="ECO:0007669"/>
    <property type="project" value="TreeGrafter"/>
</dbReference>
<dbReference type="Proteomes" id="UP000005017">
    <property type="component" value="Unassembled WGS sequence"/>
</dbReference>
<dbReference type="InterPro" id="IPR013123">
    <property type="entry name" value="SpoU_subst-bd"/>
</dbReference>
<dbReference type="CDD" id="cd18103">
    <property type="entry name" value="SpoU-like_RlmB"/>
    <property type="match status" value="1"/>
</dbReference>
<dbReference type="Gene3D" id="3.30.1330.30">
    <property type="match status" value="1"/>
</dbReference>
<evidence type="ECO:0000256" key="1">
    <source>
        <dbReference type="ARBA" id="ARBA00007228"/>
    </source>
</evidence>
<dbReference type="InterPro" id="IPR029064">
    <property type="entry name" value="Ribosomal_eL30-like_sf"/>
</dbReference>
<comment type="caution">
    <text evidence="5">The sequence shown here is derived from an EMBL/GenBank/DDBJ whole genome shotgun (WGS) entry which is preliminary data.</text>
</comment>
<evidence type="ECO:0000256" key="2">
    <source>
        <dbReference type="ARBA" id="ARBA00022603"/>
    </source>
</evidence>
<name>D2MNZ0_9FIRM</name>
<dbReference type="SMART" id="SM00967">
    <property type="entry name" value="SpoU_sub_bind"/>
    <property type="match status" value="1"/>
</dbReference>
<gene>
    <name evidence="5" type="ORF">HMPREF9013_0683</name>
</gene>
<organism evidence="5 6">
    <name type="scientific">Bulleidia extructa W1219</name>
    <dbReference type="NCBI Taxonomy" id="679192"/>
    <lineage>
        <taxon>Bacteria</taxon>
        <taxon>Bacillati</taxon>
        <taxon>Bacillota</taxon>
        <taxon>Erysipelotrichia</taxon>
        <taxon>Erysipelotrichales</taxon>
        <taxon>Erysipelotrichaceae</taxon>
        <taxon>Bulleidia</taxon>
    </lineage>
</organism>
<dbReference type="InterPro" id="IPR029026">
    <property type="entry name" value="tRNA_m1G_MTases_N"/>
</dbReference>
<dbReference type="OrthoDB" id="1768434at2"/>